<proteinExistence type="predicted"/>
<evidence type="ECO:0000256" key="3">
    <source>
        <dbReference type="ARBA" id="ARBA00023163"/>
    </source>
</evidence>
<reference evidence="5 6" key="1">
    <citation type="journal article" date="2015" name="Genome Biol. Evol.">
        <title>Characterization of Three Mycobacterium spp. with Potential Use in Bioremediation by Genome Sequencing and Comparative Genomics.</title>
        <authorList>
            <person name="Das S."/>
            <person name="Pettersson B.M."/>
            <person name="Behra P.R."/>
            <person name="Ramesh M."/>
            <person name="Dasgupta S."/>
            <person name="Bhattacharya A."/>
            <person name="Kirsebom L.A."/>
        </authorList>
    </citation>
    <scope>NUCLEOTIDE SEQUENCE [LARGE SCALE GENOMIC DNA]</scope>
    <source>
        <strain evidence="5 6">DSM 43826</strain>
    </source>
</reference>
<evidence type="ECO:0000259" key="4">
    <source>
        <dbReference type="PROSITE" id="PS01124"/>
    </source>
</evidence>
<dbReference type="GO" id="GO:0003700">
    <property type="term" value="F:DNA-binding transcription factor activity"/>
    <property type="evidence" value="ECO:0007669"/>
    <property type="project" value="InterPro"/>
</dbReference>
<dbReference type="InterPro" id="IPR018060">
    <property type="entry name" value="HTH_AraC"/>
</dbReference>
<dbReference type="PATRIC" id="fig|37916.4.peg.1337"/>
<dbReference type="Proteomes" id="UP000036513">
    <property type="component" value="Unassembled WGS sequence"/>
</dbReference>
<dbReference type="PROSITE" id="PS01124">
    <property type="entry name" value="HTH_ARAC_FAMILY_2"/>
    <property type="match status" value="1"/>
</dbReference>
<keyword evidence="6" id="KW-1185">Reference proteome</keyword>
<dbReference type="EMBL" id="JYNL01000010">
    <property type="protein sequence ID" value="KMO82290.1"/>
    <property type="molecule type" value="Genomic_DNA"/>
</dbReference>
<protein>
    <submittedName>
        <fullName evidence="5">HTH-type transcriptional regulator VirS</fullName>
    </submittedName>
</protein>
<dbReference type="Pfam" id="PF12833">
    <property type="entry name" value="HTH_18"/>
    <property type="match status" value="1"/>
</dbReference>
<dbReference type="AlphaFoldDB" id="A0A0J6WG86"/>
<dbReference type="STRING" id="37916.MCHLDSM_01442"/>
<evidence type="ECO:0000256" key="1">
    <source>
        <dbReference type="ARBA" id="ARBA00023015"/>
    </source>
</evidence>
<keyword evidence="2" id="KW-0238">DNA-binding</keyword>
<dbReference type="GO" id="GO:0005829">
    <property type="term" value="C:cytosol"/>
    <property type="evidence" value="ECO:0007669"/>
    <property type="project" value="TreeGrafter"/>
</dbReference>
<dbReference type="PANTHER" id="PTHR47894:SF1">
    <property type="entry name" value="HTH-TYPE TRANSCRIPTIONAL REGULATOR VQSM"/>
    <property type="match status" value="1"/>
</dbReference>
<dbReference type="GO" id="GO:0000976">
    <property type="term" value="F:transcription cis-regulatory region binding"/>
    <property type="evidence" value="ECO:0007669"/>
    <property type="project" value="TreeGrafter"/>
</dbReference>
<gene>
    <name evidence="5" type="primary">virS</name>
    <name evidence="5" type="ORF">MCHLDSM_01442</name>
</gene>
<accession>A0A0J6WG86</accession>
<organism evidence="5 6">
    <name type="scientific">Mycolicibacterium chlorophenolicum</name>
    <dbReference type="NCBI Taxonomy" id="37916"/>
    <lineage>
        <taxon>Bacteria</taxon>
        <taxon>Bacillati</taxon>
        <taxon>Actinomycetota</taxon>
        <taxon>Actinomycetes</taxon>
        <taxon>Mycobacteriales</taxon>
        <taxon>Mycobacteriaceae</taxon>
        <taxon>Mycolicibacterium</taxon>
    </lineage>
</organism>
<keyword evidence="1" id="KW-0805">Transcription regulation</keyword>
<evidence type="ECO:0000256" key="2">
    <source>
        <dbReference type="ARBA" id="ARBA00023125"/>
    </source>
</evidence>
<dbReference type="Gene3D" id="1.10.10.60">
    <property type="entry name" value="Homeodomain-like"/>
    <property type="match status" value="1"/>
</dbReference>
<name>A0A0J6WG86_9MYCO</name>
<dbReference type="InterPro" id="IPR009057">
    <property type="entry name" value="Homeodomain-like_sf"/>
</dbReference>
<sequence length="95" mass="10540">MVRTRTLHGPGVIPSMSEIADELGMAQRTLRRKLAADGTTYRPLLDEVRATLAAELLDSGMTVEATAHRLGYTETSAFTHAHIRWNGRPPSRRAR</sequence>
<dbReference type="SMART" id="SM00342">
    <property type="entry name" value="HTH_ARAC"/>
    <property type="match status" value="1"/>
</dbReference>
<evidence type="ECO:0000313" key="6">
    <source>
        <dbReference type="Proteomes" id="UP000036513"/>
    </source>
</evidence>
<keyword evidence="3" id="KW-0804">Transcription</keyword>
<dbReference type="PANTHER" id="PTHR47894">
    <property type="entry name" value="HTH-TYPE TRANSCRIPTIONAL REGULATOR GADX"/>
    <property type="match status" value="1"/>
</dbReference>
<comment type="caution">
    <text evidence="5">The sequence shown here is derived from an EMBL/GenBank/DDBJ whole genome shotgun (WGS) entry which is preliminary data.</text>
</comment>
<dbReference type="SUPFAM" id="SSF46689">
    <property type="entry name" value="Homeodomain-like"/>
    <property type="match status" value="1"/>
</dbReference>
<dbReference type="SMR" id="A0A0J6WG86"/>
<feature type="domain" description="HTH araC/xylS-type" evidence="4">
    <location>
        <begin position="1"/>
        <end position="95"/>
    </location>
</feature>
<evidence type="ECO:0000313" key="5">
    <source>
        <dbReference type="EMBL" id="KMO82290.1"/>
    </source>
</evidence>